<feature type="compositionally biased region" description="Basic and acidic residues" evidence="13">
    <location>
        <begin position="363"/>
        <end position="374"/>
    </location>
</feature>
<evidence type="ECO:0000256" key="11">
    <source>
        <dbReference type="ARBA" id="ARBA00047906"/>
    </source>
</evidence>
<evidence type="ECO:0000256" key="10">
    <source>
        <dbReference type="ARBA" id="ARBA00024323"/>
    </source>
</evidence>
<dbReference type="GeneID" id="54549499"/>
<evidence type="ECO:0000256" key="7">
    <source>
        <dbReference type="ARBA" id="ARBA00023128"/>
    </source>
</evidence>
<dbReference type="PRINTS" id="PR00979">
    <property type="entry name" value="TAFAZZIN"/>
</dbReference>
<comment type="subcellular location">
    <subcellularLocation>
        <location evidence="1">Mitochondrion inner membrane</location>
        <topology evidence="1">Peripheral membrane protein</topology>
        <orientation evidence="1">Intermembrane side</orientation>
    </subcellularLocation>
    <subcellularLocation>
        <location evidence="10">Mitochondrion outer membrane</location>
        <topology evidence="10">Peripheral membrane protein</topology>
        <orientation evidence="10">Intermembrane side</orientation>
    </subcellularLocation>
</comment>
<keyword evidence="5" id="KW-0999">Mitochondrion inner membrane</keyword>
<feature type="region of interest" description="Disordered" evidence="13">
    <location>
        <begin position="340"/>
        <end position="374"/>
    </location>
</feature>
<comment type="catalytic activity">
    <reaction evidence="11">
        <text>1'-[1,2-diacyl-sn-glycero-3-phospho],3'-[1-acyl-sn-glycero-3-phospho]-glycerol + a 1,2-diacyl-sn-glycero-3-phosphocholine = a cardiolipin + a 1-acyl-sn-glycero-3-phosphocholine</text>
        <dbReference type="Rhea" id="RHEA:33731"/>
        <dbReference type="ChEBI" id="CHEBI:57643"/>
        <dbReference type="ChEBI" id="CHEBI:58168"/>
        <dbReference type="ChEBI" id="CHEBI:62237"/>
        <dbReference type="ChEBI" id="CHEBI:64743"/>
    </reaction>
    <physiologicalReaction direction="left-to-right" evidence="11">
        <dbReference type="Rhea" id="RHEA:33732"/>
    </physiologicalReaction>
    <physiologicalReaction direction="right-to-left" evidence="11">
        <dbReference type="Rhea" id="RHEA:33733"/>
    </physiologicalReaction>
</comment>
<dbReference type="GO" id="GO:0007007">
    <property type="term" value="P:inner mitochondrial membrane organization"/>
    <property type="evidence" value="ECO:0007669"/>
    <property type="project" value="TreeGrafter"/>
</dbReference>
<dbReference type="CDD" id="cd07989">
    <property type="entry name" value="LPLAT_AGPAT-like"/>
    <property type="match status" value="1"/>
</dbReference>
<keyword evidence="9" id="KW-0012">Acyltransferase</keyword>
<accession>A0A6A6JQ41</accession>
<evidence type="ECO:0000256" key="6">
    <source>
        <dbReference type="ARBA" id="ARBA00023098"/>
    </source>
</evidence>
<dbReference type="GO" id="GO:0005743">
    <property type="term" value="C:mitochondrial inner membrane"/>
    <property type="evidence" value="ECO:0007669"/>
    <property type="project" value="UniProtKB-SubCell"/>
</dbReference>
<dbReference type="GO" id="GO:0047184">
    <property type="term" value="F:1-acylglycerophosphocholine O-acyltransferase activity"/>
    <property type="evidence" value="ECO:0007669"/>
    <property type="project" value="TreeGrafter"/>
</dbReference>
<dbReference type="PANTHER" id="PTHR12497">
    <property type="entry name" value="TAZ PROTEIN TAFAZZIN"/>
    <property type="match status" value="1"/>
</dbReference>
<evidence type="ECO:0000256" key="2">
    <source>
        <dbReference type="ARBA" id="ARBA00010524"/>
    </source>
</evidence>
<evidence type="ECO:0000256" key="3">
    <source>
        <dbReference type="ARBA" id="ARBA00022679"/>
    </source>
</evidence>
<dbReference type="InterPro" id="IPR000872">
    <property type="entry name" value="Tafazzin"/>
</dbReference>
<evidence type="ECO:0000256" key="5">
    <source>
        <dbReference type="ARBA" id="ARBA00022792"/>
    </source>
</evidence>
<keyword evidence="4" id="KW-1000">Mitochondrion outer membrane</keyword>
<keyword evidence="7" id="KW-0496">Mitochondrion</keyword>
<evidence type="ECO:0000256" key="13">
    <source>
        <dbReference type="SAM" id="MobiDB-lite"/>
    </source>
</evidence>
<name>A0A6A6JQ41_WESOR</name>
<reference evidence="15" key="1">
    <citation type="journal article" date="2020" name="Stud. Mycol.">
        <title>101 Dothideomycetes genomes: a test case for predicting lifestyles and emergence of pathogens.</title>
        <authorList>
            <person name="Haridas S."/>
            <person name="Albert R."/>
            <person name="Binder M."/>
            <person name="Bloem J."/>
            <person name="Labutti K."/>
            <person name="Salamov A."/>
            <person name="Andreopoulos B."/>
            <person name="Baker S."/>
            <person name="Barry K."/>
            <person name="Bills G."/>
            <person name="Bluhm B."/>
            <person name="Cannon C."/>
            <person name="Castanera R."/>
            <person name="Culley D."/>
            <person name="Daum C."/>
            <person name="Ezra D."/>
            <person name="Gonzalez J."/>
            <person name="Henrissat B."/>
            <person name="Kuo A."/>
            <person name="Liang C."/>
            <person name="Lipzen A."/>
            <person name="Lutzoni F."/>
            <person name="Magnuson J."/>
            <person name="Mondo S."/>
            <person name="Nolan M."/>
            <person name="Ohm R."/>
            <person name="Pangilinan J."/>
            <person name="Park H.-J."/>
            <person name="Ramirez L."/>
            <person name="Alfaro M."/>
            <person name="Sun H."/>
            <person name="Tritt A."/>
            <person name="Yoshinaga Y."/>
            <person name="Zwiers L.-H."/>
            <person name="Turgeon B."/>
            <person name="Goodwin S."/>
            <person name="Spatafora J."/>
            <person name="Crous P."/>
            <person name="Grigoriev I."/>
        </authorList>
    </citation>
    <scope>NUCLEOTIDE SEQUENCE</scope>
    <source>
        <strain evidence="15">CBS 379.55</strain>
    </source>
</reference>
<evidence type="ECO:0000313" key="16">
    <source>
        <dbReference type="Proteomes" id="UP000800097"/>
    </source>
</evidence>
<dbReference type="InterPro" id="IPR002123">
    <property type="entry name" value="Plipid/glycerol_acylTrfase"/>
</dbReference>
<dbReference type="Proteomes" id="UP000800097">
    <property type="component" value="Unassembled WGS sequence"/>
</dbReference>
<gene>
    <name evidence="15" type="ORF">EI97DRAFT_395750</name>
</gene>
<dbReference type="PANTHER" id="PTHR12497:SF0">
    <property type="entry name" value="TAFAZZIN"/>
    <property type="match status" value="1"/>
</dbReference>
<dbReference type="AlphaFoldDB" id="A0A6A6JQ41"/>
<keyword evidence="6" id="KW-0443">Lipid metabolism</keyword>
<evidence type="ECO:0000256" key="8">
    <source>
        <dbReference type="ARBA" id="ARBA00023136"/>
    </source>
</evidence>
<evidence type="ECO:0000256" key="9">
    <source>
        <dbReference type="ARBA" id="ARBA00023315"/>
    </source>
</evidence>
<comment type="similarity">
    <text evidence="2 12">Belongs to the taffazin family.</text>
</comment>
<keyword evidence="3" id="KW-0808">Transferase</keyword>
<dbReference type="SMART" id="SM00563">
    <property type="entry name" value="PlsC"/>
    <property type="match status" value="1"/>
</dbReference>
<dbReference type="OrthoDB" id="193467at2759"/>
<evidence type="ECO:0000256" key="12">
    <source>
        <dbReference type="RuleBase" id="RU365062"/>
    </source>
</evidence>
<organism evidence="15 16">
    <name type="scientific">Westerdykella ornata</name>
    <dbReference type="NCBI Taxonomy" id="318751"/>
    <lineage>
        <taxon>Eukaryota</taxon>
        <taxon>Fungi</taxon>
        <taxon>Dikarya</taxon>
        <taxon>Ascomycota</taxon>
        <taxon>Pezizomycotina</taxon>
        <taxon>Dothideomycetes</taxon>
        <taxon>Pleosporomycetidae</taxon>
        <taxon>Pleosporales</taxon>
        <taxon>Sporormiaceae</taxon>
        <taxon>Westerdykella</taxon>
    </lineage>
</organism>
<dbReference type="GO" id="GO:0005741">
    <property type="term" value="C:mitochondrial outer membrane"/>
    <property type="evidence" value="ECO:0007669"/>
    <property type="project" value="UniProtKB-SubCell"/>
</dbReference>
<protein>
    <recommendedName>
        <fullName evidence="12">Tafazzin family protein</fullName>
    </recommendedName>
</protein>
<evidence type="ECO:0000256" key="4">
    <source>
        <dbReference type="ARBA" id="ARBA00022787"/>
    </source>
</evidence>
<evidence type="ECO:0000313" key="15">
    <source>
        <dbReference type="EMBL" id="KAF2278018.1"/>
    </source>
</evidence>
<evidence type="ECO:0000259" key="14">
    <source>
        <dbReference type="SMART" id="SM00563"/>
    </source>
</evidence>
<proteinExistence type="inferred from homology"/>
<dbReference type="GO" id="GO:0035965">
    <property type="term" value="P:cardiolipin acyl-chain remodeling"/>
    <property type="evidence" value="ECO:0007669"/>
    <property type="project" value="TreeGrafter"/>
</dbReference>
<dbReference type="SUPFAM" id="SSF69593">
    <property type="entry name" value="Glycerol-3-phosphate (1)-acyltransferase"/>
    <property type="match status" value="1"/>
</dbReference>
<evidence type="ECO:0000256" key="1">
    <source>
        <dbReference type="ARBA" id="ARBA00004137"/>
    </source>
</evidence>
<dbReference type="RefSeq" id="XP_033655557.1">
    <property type="nucleotide sequence ID" value="XM_033796324.1"/>
</dbReference>
<dbReference type="EMBL" id="ML986489">
    <property type="protein sequence ID" value="KAF2278018.1"/>
    <property type="molecule type" value="Genomic_DNA"/>
</dbReference>
<keyword evidence="8" id="KW-0472">Membrane</keyword>
<feature type="domain" description="Phospholipid/glycerol acyltransferase" evidence="14">
    <location>
        <begin position="64"/>
        <end position="246"/>
    </location>
</feature>
<keyword evidence="16" id="KW-1185">Reference proteome</keyword>
<sequence length="374" mass="42487">MRPEEQPPAPSWPWRTASSFTMGTVGMLCCSFLYGLSRTEVHGLDEFLQLLDEREDVEGRQRGLITVSNHISVLDDPLMWGVLPLRYMFNPDNLRWGLGSYDLCFTNKGLSLFFTLGQLLPTHRSQYSQYGGLFQPTVTQAIRLLSRGPFLDVDGQATRPTKSLRSPDLSDPFTSGHLTYSTNGQDTFPAPSAYLSRRHAWVHIFPEGRIHQHEAKTMRYFKWGISRLILESEPCPDVVPIWLEGPDQIMHETRTFPRFVPRPGKEVSVTFGKKLDGDRAFGDLRERWRRMRDEEAEVSGPMALGVVSEALKYSEEAEELRRECTRRVREAVLDVRRTRGLPDEDPKAGLAETYAAEGSRGPGKKDDGSIVRDI</sequence>